<dbReference type="Proteomes" id="UP000461880">
    <property type="component" value="Unassembled WGS sequence"/>
</dbReference>
<keyword evidence="3" id="KW-1185">Reference proteome</keyword>
<reference evidence="2 3" key="1">
    <citation type="submission" date="2019-08" db="EMBL/GenBank/DDBJ databases">
        <title>In-depth cultivation of the pig gut microbiome towards novel bacterial diversity and tailored functional studies.</title>
        <authorList>
            <person name="Wylensek D."/>
            <person name="Hitch T.C.A."/>
            <person name="Clavel T."/>
        </authorList>
    </citation>
    <scope>NUCLEOTIDE SEQUENCE [LARGE SCALE GENOMIC DNA]</scope>
    <source>
        <strain evidence="2 3">Oil+RF-744-GAM-WT-6</strain>
    </source>
</reference>
<evidence type="ECO:0000313" key="3">
    <source>
        <dbReference type="Proteomes" id="UP000461880"/>
    </source>
</evidence>
<evidence type="ECO:0000313" key="2">
    <source>
        <dbReference type="EMBL" id="MSS58444.1"/>
    </source>
</evidence>
<dbReference type="PROSITE" id="PS52050">
    <property type="entry name" value="WYL"/>
    <property type="match status" value="1"/>
</dbReference>
<dbReference type="Pfam" id="PF13280">
    <property type="entry name" value="WYL"/>
    <property type="match status" value="1"/>
</dbReference>
<evidence type="ECO:0000259" key="1">
    <source>
        <dbReference type="Pfam" id="PF13280"/>
    </source>
</evidence>
<dbReference type="InterPro" id="IPR026881">
    <property type="entry name" value="WYL_dom"/>
</dbReference>
<accession>A0A7X2TF77</accession>
<gene>
    <name evidence="2" type="ORF">FYJ51_05950</name>
</gene>
<dbReference type="EMBL" id="VUMN01000011">
    <property type="protein sequence ID" value="MSS58444.1"/>
    <property type="molecule type" value="Genomic_DNA"/>
</dbReference>
<dbReference type="RefSeq" id="WP_154504227.1">
    <property type="nucleotide sequence ID" value="NZ_VUMN01000011.1"/>
</dbReference>
<comment type="caution">
    <text evidence="2">The sequence shown here is derived from an EMBL/GenBank/DDBJ whole genome shotgun (WGS) entry which is preliminary data.</text>
</comment>
<name>A0A7X2TF77_9FIRM</name>
<protein>
    <submittedName>
        <fullName evidence="2">WYL domain-containing protein</fullName>
    </submittedName>
</protein>
<proteinExistence type="predicted"/>
<feature type="domain" description="WYL" evidence="1">
    <location>
        <begin position="140"/>
        <end position="212"/>
    </location>
</feature>
<organism evidence="2 3">
    <name type="scientific">Stecheria intestinalis</name>
    <dbReference type="NCBI Taxonomy" id="2606630"/>
    <lineage>
        <taxon>Bacteria</taxon>
        <taxon>Bacillati</taxon>
        <taxon>Bacillota</taxon>
        <taxon>Erysipelotrichia</taxon>
        <taxon>Erysipelotrichales</taxon>
        <taxon>Erysipelotrichaceae</taxon>
        <taxon>Stecheria</taxon>
    </lineage>
</organism>
<sequence>MHDRRTMAAVVIILIENTDQDHCMPRREIERRLLEDYEISIRRKTFGLIIRDIQEFGFTVVYDPHRRGYYLERFFLDQGEIILLCSMIHCLGFINIPESEQLIQKLMRLTSRYKNNELRMNIFRSNERKTLHQNFIIQVELLMNAIAKNRKVTFDYYHYDFDKELHQANTTMIIVEPRYITFANSEFYLVVTGGKHPGLMHYRLDRIENLRMLDIPCSQFDYTEDAAGYAGNQLFMFSGERISVTFLCEKRMLDYVIDQFGKEVPLYRTDDNHFEFTIRVTRIGAILFCSRFLDEMTIIFPEDLRDEMHDRLVAAANRHLLDISEF</sequence>
<dbReference type="AlphaFoldDB" id="A0A7X2TF77"/>